<name>W6NBB8_CLOTY</name>
<dbReference type="RefSeq" id="WP_017751214.1">
    <property type="nucleotide sequence ID" value="NZ_CBXI010000044.1"/>
</dbReference>
<dbReference type="GeneID" id="29419662"/>
<comment type="caution">
    <text evidence="1">The sequence shown here is derived from an EMBL/GenBank/DDBJ whole genome shotgun (WGS) entry which is preliminary data.</text>
</comment>
<keyword evidence="2" id="KW-1185">Reference proteome</keyword>
<evidence type="ECO:0008006" key="3">
    <source>
        <dbReference type="Google" id="ProtNLM"/>
    </source>
</evidence>
<evidence type="ECO:0000313" key="2">
    <source>
        <dbReference type="Proteomes" id="UP000019482"/>
    </source>
</evidence>
<accession>W6NBB8</accession>
<organism evidence="1 2">
    <name type="scientific">Clostridium tyrobutyricum DIVETGP</name>
    <dbReference type="NCBI Taxonomy" id="1408889"/>
    <lineage>
        <taxon>Bacteria</taxon>
        <taxon>Bacillati</taxon>
        <taxon>Bacillota</taxon>
        <taxon>Clostridia</taxon>
        <taxon>Eubacteriales</taxon>
        <taxon>Clostridiaceae</taxon>
        <taxon>Clostridium</taxon>
    </lineage>
</organism>
<dbReference type="OrthoDB" id="5432776at2"/>
<dbReference type="Pfam" id="PF13783">
    <property type="entry name" value="DUF4177"/>
    <property type="match status" value="1"/>
</dbReference>
<dbReference type="EMBL" id="CBXI010000044">
    <property type="protein sequence ID" value="CDL92844.1"/>
    <property type="molecule type" value="Genomic_DNA"/>
</dbReference>
<reference evidence="1 2" key="1">
    <citation type="journal article" date="2015" name="Genome Announc.">
        <title>Draft Genome Sequence of Clostridium tyrobutyricum Strain DIVETGP, Isolated from Cow's Milk for Grana Padano Production.</title>
        <authorList>
            <person name="Soggiu A."/>
            <person name="Piras C."/>
            <person name="Gaiarsa S."/>
            <person name="Sassera D."/>
            <person name="Roncada P."/>
            <person name="Bendixen E."/>
            <person name="Brasca M."/>
            <person name="Bonizzi L."/>
        </authorList>
    </citation>
    <scope>NUCLEOTIDE SEQUENCE [LARGE SCALE GENOMIC DNA]</scope>
    <source>
        <strain evidence="1 2">DIVETGP</strain>
    </source>
</reference>
<sequence length="66" mass="7663">MKWEYKVFTLEHFYSLNKSLDVEETLNNYGKNGWELVGVLQKHNPTLGVSCKLDSDSIVFKRQVGQ</sequence>
<protein>
    <recommendedName>
        <fullName evidence="3">DUF4177 domain-containing protein</fullName>
    </recommendedName>
</protein>
<dbReference type="AlphaFoldDB" id="W6NBB8"/>
<dbReference type="InterPro" id="IPR025234">
    <property type="entry name" value="YjzH-like"/>
</dbReference>
<dbReference type="Proteomes" id="UP000019482">
    <property type="component" value="Unassembled WGS sequence"/>
</dbReference>
<gene>
    <name evidence="1" type="ORF">CTDIVETGP_2914</name>
</gene>
<evidence type="ECO:0000313" key="1">
    <source>
        <dbReference type="EMBL" id="CDL92844.1"/>
    </source>
</evidence>
<proteinExistence type="predicted"/>